<feature type="domain" description="Carbohydrate kinase PfkB" evidence="5">
    <location>
        <begin position="6"/>
        <end position="292"/>
    </location>
</feature>
<dbReference type="EMBL" id="MZGU01000006">
    <property type="protein sequence ID" value="PWB85128.1"/>
    <property type="molecule type" value="Genomic_DNA"/>
</dbReference>
<comment type="caution">
    <text evidence="6">The sequence shown here is derived from an EMBL/GenBank/DDBJ whole genome shotgun (WGS) entry which is preliminary data.</text>
</comment>
<dbReference type="Pfam" id="PF00294">
    <property type="entry name" value="PfkB"/>
    <property type="match status" value="1"/>
</dbReference>
<evidence type="ECO:0000256" key="2">
    <source>
        <dbReference type="ARBA" id="ARBA00022679"/>
    </source>
</evidence>
<proteinExistence type="inferred from homology"/>
<dbReference type="EC" id="2.7.1.20" evidence="6"/>
<dbReference type="SUPFAM" id="SSF53613">
    <property type="entry name" value="Ribokinase-like"/>
    <property type="match status" value="1"/>
</dbReference>
<evidence type="ECO:0000256" key="3">
    <source>
        <dbReference type="ARBA" id="ARBA00022777"/>
    </source>
</evidence>
<dbReference type="Proteomes" id="UP000245577">
    <property type="component" value="Unassembled WGS sequence"/>
</dbReference>
<dbReference type="GO" id="GO:0004001">
    <property type="term" value="F:adenosine kinase activity"/>
    <property type="evidence" value="ECO:0007669"/>
    <property type="project" value="UniProtKB-EC"/>
</dbReference>
<organism evidence="6 7">
    <name type="scientific">Methanobrevibacter woesei</name>
    <dbReference type="NCBI Taxonomy" id="190976"/>
    <lineage>
        <taxon>Archaea</taxon>
        <taxon>Methanobacteriati</taxon>
        <taxon>Methanobacteriota</taxon>
        <taxon>Methanomada group</taxon>
        <taxon>Methanobacteria</taxon>
        <taxon>Methanobacteriales</taxon>
        <taxon>Methanobacteriaceae</taxon>
        <taxon>Methanobrevibacter</taxon>
    </lineage>
</organism>
<name>A0A2U1S677_9EURY</name>
<dbReference type="OrthoDB" id="26949at2157"/>
<dbReference type="PANTHER" id="PTHR10584:SF166">
    <property type="entry name" value="RIBOKINASE"/>
    <property type="match status" value="1"/>
</dbReference>
<dbReference type="InterPro" id="IPR011611">
    <property type="entry name" value="PfkB_dom"/>
</dbReference>
<sequence length="306" mass="33337">MVKNIDLIAVGHTALDYIIRVKEFPKANYSSPIDDLKTFNGGAAANVAVIGANLGLSTSLVSAVGGDFKDSPYYKQMVDLNIDTDSFIVVPGESTPTAFVLTDENEDQISYFYWGASKEFENSNAPTKAINDAEAIHLATGSPEFNLKCGHEAKEAGLLVSFDPGQDLGMYEPESLKEVIKNTDILFGNHHEIERIQFNLDLDIQGLRELGPDIIVKTCGGNGSVIYSNEDKIEVDAVLREAIDPTGAGDSYRAGFLTRFLNGESIEESAKFASAVSSFIVEAQGCQTKAPTFDEAYERMNEFYNI</sequence>
<dbReference type="PANTHER" id="PTHR10584">
    <property type="entry name" value="SUGAR KINASE"/>
    <property type="match status" value="1"/>
</dbReference>
<reference evidence="6 7" key="1">
    <citation type="submission" date="2017-03" db="EMBL/GenBank/DDBJ databases">
        <title>Genome sequence of Methanobrevibacter wosei.</title>
        <authorList>
            <person name="Poehlein A."/>
            <person name="Seedorf H."/>
            <person name="Daniel R."/>
        </authorList>
    </citation>
    <scope>NUCLEOTIDE SEQUENCE [LARGE SCALE GENOMIC DNA]</scope>
    <source>
        <strain evidence="6 7">DSM 11979</strain>
    </source>
</reference>
<evidence type="ECO:0000256" key="4">
    <source>
        <dbReference type="RuleBase" id="RU003704"/>
    </source>
</evidence>
<comment type="similarity">
    <text evidence="1 4">Belongs to the carbohydrate kinase PfkB family.</text>
</comment>
<dbReference type="InterPro" id="IPR002173">
    <property type="entry name" value="Carboh/pur_kinase_PfkB_CS"/>
</dbReference>
<gene>
    <name evidence="6" type="primary">adoK</name>
    <name evidence="6" type="ORF">MBBWO_14420</name>
</gene>
<dbReference type="PROSITE" id="PS00584">
    <property type="entry name" value="PFKB_KINASES_2"/>
    <property type="match status" value="1"/>
</dbReference>
<keyword evidence="3 4" id="KW-0418">Kinase</keyword>
<evidence type="ECO:0000256" key="1">
    <source>
        <dbReference type="ARBA" id="ARBA00010688"/>
    </source>
</evidence>
<keyword evidence="7" id="KW-1185">Reference proteome</keyword>
<dbReference type="RefSeq" id="WP_116670219.1">
    <property type="nucleotide sequence ID" value="NZ_CASEFK010000019.1"/>
</dbReference>
<evidence type="ECO:0000259" key="5">
    <source>
        <dbReference type="Pfam" id="PF00294"/>
    </source>
</evidence>
<dbReference type="AlphaFoldDB" id="A0A2U1S677"/>
<dbReference type="Gene3D" id="3.40.1190.20">
    <property type="match status" value="1"/>
</dbReference>
<evidence type="ECO:0000313" key="6">
    <source>
        <dbReference type="EMBL" id="PWB85128.1"/>
    </source>
</evidence>
<dbReference type="PRINTS" id="PR00990">
    <property type="entry name" value="RIBOKINASE"/>
</dbReference>
<dbReference type="CDD" id="cd01942">
    <property type="entry name" value="ribokinase_group_A"/>
    <property type="match status" value="1"/>
</dbReference>
<dbReference type="InterPro" id="IPR002139">
    <property type="entry name" value="Ribo/fructo_kinase"/>
</dbReference>
<dbReference type="PROSITE" id="PS00583">
    <property type="entry name" value="PFKB_KINASES_1"/>
    <property type="match status" value="1"/>
</dbReference>
<dbReference type="InterPro" id="IPR029056">
    <property type="entry name" value="Ribokinase-like"/>
</dbReference>
<keyword evidence="2 4" id="KW-0808">Transferase</keyword>
<accession>A0A2U1S677</accession>
<protein>
    <submittedName>
        <fullName evidence="6">Adenosine kinase</fullName>
        <ecNumber evidence="6">2.7.1.20</ecNumber>
    </submittedName>
</protein>
<evidence type="ECO:0000313" key="7">
    <source>
        <dbReference type="Proteomes" id="UP000245577"/>
    </source>
</evidence>